<dbReference type="InterPro" id="IPR002401">
    <property type="entry name" value="Cyt_P450_E_grp-I"/>
</dbReference>
<dbReference type="Proteomes" id="UP000646827">
    <property type="component" value="Unassembled WGS sequence"/>
</dbReference>
<evidence type="ECO:0000256" key="4">
    <source>
        <dbReference type="ARBA" id="ARBA00023004"/>
    </source>
</evidence>
<keyword evidence="6" id="KW-0503">Monooxygenase</keyword>
<dbReference type="SUPFAM" id="SSF48264">
    <property type="entry name" value="Cytochrome P450"/>
    <property type="match status" value="1"/>
</dbReference>
<dbReference type="AlphaFoldDB" id="A0A8H7VLS0"/>
<dbReference type="PANTHER" id="PTHR24305:SF166">
    <property type="entry name" value="CYTOCHROME P450 12A4, MITOCHONDRIAL-RELATED"/>
    <property type="match status" value="1"/>
</dbReference>
<accession>A0A8H7VLS0</accession>
<keyword evidence="6" id="KW-0560">Oxidoreductase</keyword>
<dbReference type="GO" id="GO:0004497">
    <property type="term" value="F:monooxygenase activity"/>
    <property type="evidence" value="ECO:0007669"/>
    <property type="project" value="UniProtKB-KW"/>
</dbReference>
<evidence type="ECO:0000313" key="7">
    <source>
        <dbReference type="EMBL" id="KAG2227376.1"/>
    </source>
</evidence>
<reference evidence="7 8" key="1">
    <citation type="submission" date="2020-12" db="EMBL/GenBank/DDBJ databases">
        <title>Metabolic potential, ecology and presence of endohyphal bacteria is reflected in genomic diversity of Mucoromycotina.</title>
        <authorList>
            <person name="Muszewska A."/>
            <person name="Okrasinska A."/>
            <person name="Steczkiewicz K."/>
            <person name="Drgas O."/>
            <person name="Orlowska M."/>
            <person name="Perlinska-Lenart U."/>
            <person name="Aleksandrzak-Piekarczyk T."/>
            <person name="Szatraj K."/>
            <person name="Zielenkiewicz U."/>
            <person name="Pilsyk S."/>
            <person name="Malc E."/>
            <person name="Mieczkowski P."/>
            <person name="Kruszewska J.S."/>
            <person name="Biernat P."/>
            <person name="Pawlowska J."/>
        </authorList>
    </citation>
    <scope>NUCLEOTIDE SEQUENCE [LARGE SCALE GENOMIC DNA]</scope>
    <source>
        <strain evidence="7 8">CBS 142.35</strain>
    </source>
</reference>
<evidence type="ECO:0000256" key="1">
    <source>
        <dbReference type="ARBA" id="ARBA00001971"/>
    </source>
</evidence>
<dbReference type="PROSITE" id="PS00086">
    <property type="entry name" value="CYTOCHROME_P450"/>
    <property type="match status" value="1"/>
</dbReference>
<feature type="binding site" description="axial binding residue" evidence="5">
    <location>
        <position position="454"/>
    </location>
    <ligand>
        <name>heme</name>
        <dbReference type="ChEBI" id="CHEBI:30413"/>
    </ligand>
    <ligandPart>
        <name>Fe</name>
        <dbReference type="ChEBI" id="CHEBI:18248"/>
    </ligandPart>
</feature>
<gene>
    <name evidence="7" type="ORF">INT45_004332</name>
</gene>
<keyword evidence="3 5" id="KW-0479">Metal-binding</keyword>
<evidence type="ECO:0000256" key="6">
    <source>
        <dbReference type="RuleBase" id="RU000461"/>
    </source>
</evidence>
<organism evidence="7 8">
    <name type="scientific">Circinella minor</name>
    <dbReference type="NCBI Taxonomy" id="1195481"/>
    <lineage>
        <taxon>Eukaryota</taxon>
        <taxon>Fungi</taxon>
        <taxon>Fungi incertae sedis</taxon>
        <taxon>Mucoromycota</taxon>
        <taxon>Mucoromycotina</taxon>
        <taxon>Mucoromycetes</taxon>
        <taxon>Mucorales</taxon>
        <taxon>Lichtheimiaceae</taxon>
        <taxon>Circinella</taxon>
    </lineage>
</organism>
<keyword evidence="5 6" id="KW-0349">Heme</keyword>
<dbReference type="Pfam" id="PF00067">
    <property type="entry name" value="p450"/>
    <property type="match status" value="1"/>
</dbReference>
<keyword evidence="4 5" id="KW-0408">Iron</keyword>
<dbReference type="GO" id="GO:0016705">
    <property type="term" value="F:oxidoreductase activity, acting on paired donors, with incorporation or reduction of molecular oxygen"/>
    <property type="evidence" value="ECO:0007669"/>
    <property type="project" value="InterPro"/>
</dbReference>
<keyword evidence="8" id="KW-1185">Reference proteome</keyword>
<comment type="similarity">
    <text evidence="2 6">Belongs to the cytochrome P450 family.</text>
</comment>
<sequence>KITTSSVTDRGNLEKIGKFAVITWAAYLVSSKLYDAFLGPLSSIPGPLSLKFYDMRYYPGIESPPGTSWKKTMAWRNDYGSVVRLGPSTIGISDKHMLRQVLLKEDLPKGPMYTRLQRRKPPTLFNTRDKIFHKQRRRIVSPAFSIKYLNSLEHYMLDTTQAFIDRIDQDIEQTKNENGYGQVDIWTLLQYLALDIIGETAFGKTFHMLEGNDHIVPRTINLSMRLSSYLVTHPILGPLSMLLLPNGGVLKANNDLQAFMKKIIVERLESGEKARRNDILQILIDTQQANDTEERLNNASIAQETVLFLIAGSETTSNTTGFAFIELMKNPKMFAKLRQEIDDVEFKQDQKLFTHEQLKNLPYLNAVINETLRLDAIAVGGVERMPDHDIVLDSRLFVPKGTTVLCNMYHAHVDPAYWSEPEKWIPERWLPDSNYPQKADQDAFFPFSIGSRNCIGKTFAQQEMRLSIANLVKLFDFEAIPEQVAAGEERCAFLTLQIRSNSYKVFMKRRTTA</sequence>
<protein>
    <recommendedName>
        <fullName evidence="9">Cytochrome P450</fullName>
    </recommendedName>
</protein>
<dbReference type="InterPro" id="IPR001128">
    <property type="entry name" value="Cyt_P450"/>
</dbReference>
<dbReference type="GO" id="GO:0005506">
    <property type="term" value="F:iron ion binding"/>
    <property type="evidence" value="ECO:0007669"/>
    <property type="project" value="InterPro"/>
</dbReference>
<evidence type="ECO:0000313" key="8">
    <source>
        <dbReference type="Proteomes" id="UP000646827"/>
    </source>
</evidence>
<dbReference type="InterPro" id="IPR017972">
    <property type="entry name" value="Cyt_P450_CS"/>
</dbReference>
<evidence type="ECO:0000256" key="5">
    <source>
        <dbReference type="PIRSR" id="PIRSR602401-1"/>
    </source>
</evidence>
<name>A0A8H7VLS0_9FUNG</name>
<dbReference type="PANTHER" id="PTHR24305">
    <property type="entry name" value="CYTOCHROME P450"/>
    <property type="match status" value="1"/>
</dbReference>
<evidence type="ECO:0000256" key="2">
    <source>
        <dbReference type="ARBA" id="ARBA00010617"/>
    </source>
</evidence>
<dbReference type="GO" id="GO:0020037">
    <property type="term" value="F:heme binding"/>
    <property type="evidence" value="ECO:0007669"/>
    <property type="project" value="InterPro"/>
</dbReference>
<dbReference type="PRINTS" id="PR00463">
    <property type="entry name" value="EP450I"/>
</dbReference>
<dbReference type="Gene3D" id="1.10.630.10">
    <property type="entry name" value="Cytochrome P450"/>
    <property type="match status" value="1"/>
</dbReference>
<dbReference type="EMBL" id="JAEPRB010000008">
    <property type="protein sequence ID" value="KAG2227376.1"/>
    <property type="molecule type" value="Genomic_DNA"/>
</dbReference>
<proteinExistence type="inferred from homology"/>
<comment type="cofactor">
    <cofactor evidence="1 5">
        <name>heme</name>
        <dbReference type="ChEBI" id="CHEBI:30413"/>
    </cofactor>
</comment>
<feature type="non-terminal residue" evidence="7">
    <location>
        <position position="1"/>
    </location>
</feature>
<dbReference type="OrthoDB" id="1470350at2759"/>
<evidence type="ECO:0008006" key="9">
    <source>
        <dbReference type="Google" id="ProtNLM"/>
    </source>
</evidence>
<dbReference type="PRINTS" id="PR00385">
    <property type="entry name" value="P450"/>
</dbReference>
<dbReference type="InterPro" id="IPR050121">
    <property type="entry name" value="Cytochrome_P450_monoxygenase"/>
</dbReference>
<dbReference type="InterPro" id="IPR036396">
    <property type="entry name" value="Cyt_P450_sf"/>
</dbReference>
<evidence type="ECO:0000256" key="3">
    <source>
        <dbReference type="ARBA" id="ARBA00022723"/>
    </source>
</evidence>
<comment type="caution">
    <text evidence="7">The sequence shown here is derived from an EMBL/GenBank/DDBJ whole genome shotgun (WGS) entry which is preliminary data.</text>
</comment>